<reference evidence="9 10" key="1">
    <citation type="submission" date="2024-06" db="EMBL/GenBank/DDBJ databases">
        <authorList>
            <person name="Li F."/>
        </authorList>
    </citation>
    <scope>NUCLEOTIDE SEQUENCE [LARGE SCALE GENOMIC DNA]</scope>
    <source>
        <strain evidence="9 10">GXAS 311</strain>
    </source>
</reference>
<dbReference type="Gene3D" id="1.10.3720.10">
    <property type="entry name" value="MetI-like"/>
    <property type="match status" value="1"/>
</dbReference>
<dbReference type="Proteomes" id="UP001548189">
    <property type="component" value="Unassembled WGS sequence"/>
</dbReference>
<proteinExistence type="inferred from homology"/>
<evidence type="ECO:0000256" key="5">
    <source>
        <dbReference type="ARBA" id="ARBA00022989"/>
    </source>
</evidence>
<evidence type="ECO:0000259" key="8">
    <source>
        <dbReference type="PROSITE" id="PS50928"/>
    </source>
</evidence>
<evidence type="ECO:0000256" key="2">
    <source>
        <dbReference type="ARBA" id="ARBA00022448"/>
    </source>
</evidence>
<feature type="transmembrane region" description="Helical" evidence="7">
    <location>
        <begin position="75"/>
        <end position="96"/>
    </location>
</feature>
<dbReference type="CDD" id="cd06261">
    <property type="entry name" value="TM_PBP2"/>
    <property type="match status" value="1"/>
</dbReference>
<feature type="transmembrane region" description="Helical" evidence="7">
    <location>
        <begin position="171"/>
        <end position="191"/>
    </location>
</feature>
<dbReference type="PANTHER" id="PTHR30151">
    <property type="entry name" value="ALKANE SULFONATE ABC TRANSPORTER-RELATED, MEMBRANE SUBUNIT"/>
    <property type="match status" value="1"/>
</dbReference>
<comment type="similarity">
    <text evidence="7">Belongs to the binding-protein-dependent transport system permease family.</text>
</comment>
<feature type="transmembrane region" description="Helical" evidence="7">
    <location>
        <begin position="12"/>
        <end position="32"/>
    </location>
</feature>
<sequence length="260" mass="29242">MKALINIMRGVPRYLWSGWGALSSIFLLIALWDYAHQSYGQLVLPAPKDSFIALWQMFQQGDTWQDIQLTFKRAILSWVIVVGFGSVIGMVAGLFVTTSMMTRPLMTIFMGMPPIAWIILSMIWFGMSDTSVIFTIVVAAFPLVFIGALQGTRTLDNDLREMAQSFNASRWMMLTDVYFPHLFSYLFPSWITALGQSWKIVVMAELLSTNNGVGAALAVARTQLDTVTALALVVIMVGSLLVVEYLLLEPIKREVEQWRK</sequence>
<evidence type="ECO:0000256" key="3">
    <source>
        <dbReference type="ARBA" id="ARBA00022475"/>
    </source>
</evidence>
<dbReference type="SUPFAM" id="SSF161098">
    <property type="entry name" value="MetI-like"/>
    <property type="match status" value="1"/>
</dbReference>
<dbReference type="InterPro" id="IPR000515">
    <property type="entry name" value="MetI-like"/>
</dbReference>
<feature type="domain" description="ABC transmembrane type-1" evidence="8">
    <location>
        <begin position="71"/>
        <end position="247"/>
    </location>
</feature>
<evidence type="ECO:0000256" key="1">
    <source>
        <dbReference type="ARBA" id="ARBA00004651"/>
    </source>
</evidence>
<dbReference type="PANTHER" id="PTHR30151:SF0">
    <property type="entry name" value="ABC TRANSPORTER PERMEASE PROTEIN MJ0413-RELATED"/>
    <property type="match status" value="1"/>
</dbReference>
<keyword evidence="5 7" id="KW-1133">Transmembrane helix</keyword>
<evidence type="ECO:0000256" key="6">
    <source>
        <dbReference type="ARBA" id="ARBA00023136"/>
    </source>
</evidence>
<accession>A0ABV2BX11</accession>
<comment type="caution">
    <text evidence="9">The sequence shown here is derived from an EMBL/GenBank/DDBJ whole genome shotgun (WGS) entry which is preliminary data.</text>
</comment>
<dbReference type="EMBL" id="JBEVCJ010000022">
    <property type="protein sequence ID" value="MET1256469.1"/>
    <property type="molecule type" value="Genomic_DNA"/>
</dbReference>
<organism evidence="9 10">
    <name type="scientific">Aliikangiella maris</name>
    <dbReference type="NCBI Taxonomy" id="3162458"/>
    <lineage>
        <taxon>Bacteria</taxon>
        <taxon>Pseudomonadati</taxon>
        <taxon>Pseudomonadota</taxon>
        <taxon>Gammaproteobacteria</taxon>
        <taxon>Oceanospirillales</taxon>
        <taxon>Pleioneaceae</taxon>
        <taxon>Aliikangiella</taxon>
    </lineage>
</organism>
<feature type="transmembrane region" description="Helical" evidence="7">
    <location>
        <begin position="227"/>
        <end position="248"/>
    </location>
</feature>
<keyword evidence="10" id="KW-1185">Reference proteome</keyword>
<dbReference type="InterPro" id="IPR035906">
    <property type="entry name" value="MetI-like_sf"/>
</dbReference>
<evidence type="ECO:0000313" key="10">
    <source>
        <dbReference type="Proteomes" id="UP001548189"/>
    </source>
</evidence>
<name>A0ABV2BX11_9GAMM</name>
<feature type="transmembrane region" description="Helical" evidence="7">
    <location>
        <begin position="132"/>
        <end position="150"/>
    </location>
</feature>
<dbReference type="RefSeq" id="WP_353897055.1">
    <property type="nucleotide sequence ID" value="NZ_JBEVCJ010000022.1"/>
</dbReference>
<keyword evidence="2 7" id="KW-0813">Transport</keyword>
<feature type="transmembrane region" description="Helical" evidence="7">
    <location>
        <begin position="108"/>
        <end position="126"/>
    </location>
</feature>
<keyword evidence="3" id="KW-1003">Cell membrane</keyword>
<keyword evidence="6 7" id="KW-0472">Membrane</keyword>
<gene>
    <name evidence="9" type="ORF">ABVT43_15115</name>
</gene>
<evidence type="ECO:0000313" key="9">
    <source>
        <dbReference type="EMBL" id="MET1256469.1"/>
    </source>
</evidence>
<comment type="subcellular location">
    <subcellularLocation>
        <location evidence="1 7">Cell membrane</location>
        <topology evidence="1 7">Multi-pass membrane protein</topology>
    </subcellularLocation>
</comment>
<dbReference type="PROSITE" id="PS50928">
    <property type="entry name" value="ABC_TM1"/>
    <property type="match status" value="1"/>
</dbReference>
<keyword evidence="4 7" id="KW-0812">Transmembrane</keyword>
<protein>
    <submittedName>
        <fullName evidence="9">ABC transporter permease subunit</fullName>
    </submittedName>
</protein>
<dbReference type="Pfam" id="PF00528">
    <property type="entry name" value="BPD_transp_1"/>
    <property type="match status" value="1"/>
</dbReference>
<evidence type="ECO:0000256" key="7">
    <source>
        <dbReference type="RuleBase" id="RU363032"/>
    </source>
</evidence>
<evidence type="ECO:0000256" key="4">
    <source>
        <dbReference type="ARBA" id="ARBA00022692"/>
    </source>
</evidence>